<keyword evidence="2 8" id="KW-0356">Hemostasis</keyword>
<dbReference type="PANTHER" id="PTHR10083:SF377">
    <property type="entry name" value="TISSUE FACTOR PATHWAY INHIBITOR"/>
    <property type="match status" value="1"/>
</dbReference>
<feature type="domain" description="BPTI/Kunitz inhibitor" evidence="9">
    <location>
        <begin position="54"/>
        <end position="104"/>
    </location>
</feature>
<keyword evidence="7" id="KW-0325">Glycoprotein</keyword>
<dbReference type="CDD" id="cd00109">
    <property type="entry name" value="Kunitz-type"/>
    <property type="match status" value="1"/>
</dbReference>
<dbReference type="Proteomes" id="UP000472260">
    <property type="component" value="Unassembled WGS sequence"/>
</dbReference>
<dbReference type="PROSITE" id="PS50279">
    <property type="entry name" value="BPTI_KUNITZ_2"/>
    <property type="match status" value="3"/>
</dbReference>
<name>A0A671T667_9TELE</name>
<organism evidence="10 11">
    <name type="scientific">Sinocyclocheilus anshuiensis</name>
    <dbReference type="NCBI Taxonomy" id="1608454"/>
    <lineage>
        <taxon>Eukaryota</taxon>
        <taxon>Metazoa</taxon>
        <taxon>Chordata</taxon>
        <taxon>Craniata</taxon>
        <taxon>Vertebrata</taxon>
        <taxon>Euteleostomi</taxon>
        <taxon>Actinopterygii</taxon>
        <taxon>Neopterygii</taxon>
        <taxon>Teleostei</taxon>
        <taxon>Ostariophysi</taxon>
        <taxon>Cypriniformes</taxon>
        <taxon>Cyprinidae</taxon>
        <taxon>Cyprininae</taxon>
        <taxon>Sinocyclocheilus</taxon>
    </lineage>
</organism>
<dbReference type="GO" id="GO:0005615">
    <property type="term" value="C:extracellular space"/>
    <property type="evidence" value="ECO:0007669"/>
    <property type="project" value="TreeGrafter"/>
</dbReference>
<evidence type="ECO:0000256" key="3">
    <source>
        <dbReference type="ARBA" id="ARBA00022737"/>
    </source>
</evidence>
<dbReference type="GO" id="GO:0007596">
    <property type="term" value="P:blood coagulation"/>
    <property type="evidence" value="ECO:0007669"/>
    <property type="project" value="UniProtKB-UniRule"/>
</dbReference>
<dbReference type="GO" id="GO:0004867">
    <property type="term" value="F:serine-type endopeptidase inhibitor activity"/>
    <property type="evidence" value="ECO:0007669"/>
    <property type="project" value="UniProtKB-UniRule"/>
</dbReference>
<dbReference type="InterPro" id="IPR036880">
    <property type="entry name" value="Kunitz_BPTI_sf"/>
</dbReference>
<evidence type="ECO:0000256" key="5">
    <source>
        <dbReference type="ARBA" id="ARBA00023084"/>
    </source>
</evidence>
<dbReference type="InterPro" id="IPR002223">
    <property type="entry name" value="Kunitz_BPTI"/>
</dbReference>
<dbReference type="PANTHER" id="PTHR10083">
    <property type="entry name" value="KUNITZ-TYPE PROTEASE INHIBITOR-RELATED"/>
    <property type="match status" value="1"/>
</dbReference>
<gene>
    <name evidence="10" type="primary">LOC107660650</name>
</gene>
<reference evidence="10" key="2">
    <citation type="submission" date="2025-09" db="UniProtKB">
        <authorList>
            <consortium name="Ensembl"/>
        </authorList>
    </citation>
    <scope>IDENTIFICATION</scope>
</reference>
<feature type="domain" description="BPTI/Kunitz inhibitor" evidence="9">
    <location>
        <begin position="207"/>
        <end position="257"/>
    </location>
</feature>
<proteinExistence type="predicted"/>
<keyword evidence="6" id="KW-1015">Disulfide bond</keyword>
<keyword evidence="4 8" id="KW-0722">Serine protease inhibitor</keyword>
<dbReference type="PRINTS" id="PR00759">
    <property type="entry name" value="BASICPTASE"/>
</dbReference>
<feature type="chain" id="PRO_5025720797" description="Tissue factor pathway inhibitor" evidence="8">
    <location>
        <begin position="23"/>
        <end position="292"/>
    </location>
</feature>
<evidence type="ECO:0000256" key="4">
    <source>
        <dbReference type="ARBA" id="ARBA00022900"/>
    </source>
</evidence>
<dbReference type="InterPro" id="IPR008296">
    <property type="entry name" value="TFPI-like"/>
</dbReference>
<feature type="signal peptide" evidence="8">
    <location>
        <begin position="1"/>
        <end position="22"/>
    </location>
</feature>
<dbReference type="InterPro" id="IPR050098">
    <property type="entry name" value="TFPI/VKTCI-like"/>
</dbReference>
<evidence type="ECO:0000256" key="2">
    <source>
        <dbReference type="ARBA" id="ARBA00022696"/>
    </source>
</evidence>
<keyword evidence="11" id="KW-1185">Reference proteome</keyword>
<dbReference type="SUPFAM" id="SSF57362">
    <property type="entry name" value="BPTI-like"/>
    <property type="match status" value="3"/>
</dbReference>
<evidence type="ECO:0000313" key="10">
    <source>
        <dbReference type="Ensembl" id="ENSSANP00000103796.1"/>
    </source>
</evidence>
<dbReference type="InterPro" id="IPR020901">
    <property type="entry name" value="Prtase_inh_Kunz-CS"/>
</dbReference>
<dbReference type="PIRSF" id="PIRSF001620">
    <property type="entry name" value="TFPI"/>
    <property type="match status" value="1"/>
</dbReference>
<dbReference type="AlphaFoldDB" id="A0A671T667"/>
<keyword evidence="3" id="KW-0677">Repeat</keyword>
<protein>
    <recommendedName>
        <fullName evidence="8">Tissue factor pathway inhibitor</fullName>
    </recommendedName>
</protein>
<accession>A0A671T667</accession>
<dbReference type="CDD" id="cd22613">
    <property type="entry name" value="Kunitz_TFPI1_1-like"/>
    <property type="match status" value="1"/>
</dbReference>
<dbReference type="PROSITE" id="PS00280">
    <property type="entry name" value="BPTI_KUNITZ_1"/>
    <property type="match status" value="2"/>
</dbReference>
<dbReference type="FunFam" id="4.10.410.10:FF:000004">
    <property type="entry name" value="Tissue factor pathway inhibitor"/>
    <property type="match status" value="2"/>
</dbReference>
<evidence type="ECO:0000259" key="9">
    <source>
        <dbReference type="PROSITE" id="PS50279"/>
    </source>
</evidence>
<evidence type="ECO:0000256" key="6">
    <source>
        <dbReference type="ARBA" id="ARBA00023157"/>
    </source>
</evidence>
<evidence type="ECO:0000313" key="11">
    <source>
        <dbReference type="Proteomes" id="UP000472260"/>
    </source>
</evidence>
<evidence type="ECO:0000256" key="7">
    <source>
        <dbReference type="ARBA" id="ARBA00023180"/>
    </source>
</evidence>
<feature type="domain" description="BPTI/Kunitz inhibitor" evidence="9">
    <location>
        <begin position="121"/>
        <end position="171"/>
    </location>
</feature>
<keyword evidence="5 8" id="KW-0094">Blood coagulation</keyword>
<sequence>STMATPSRRMLWGVCFLLLCRQEFYPEHQIITSGFIPPSADGVRSELHIFHHSCALKKDEGPCKAIKDRFYFDIDTGRCELFEYGGCQGNANNFETLQVCEEMCLNSNAIVSSSILDKSPCHLEDEPGPCRGLVPRYYFDYKSQECKRFFYGGCFGNANNFKTIKECHKRCLRMYQQHNISLLSLAHKNMSSLQQSSVIPFNPPEFCLSPVDRGDCDGSVRRYIYNPRTERCQMFRYSGCGGNKNNFVHKRHCMKMCMKGVFSAALAYFRDHSRRKQIRIKTKNSNILFRSV</sequence>
<dbReference type="Pfam" id="PF00014">
    <property type="entry name" value="Kunitz_BPTI"/>
    <property type="match status" value="3"/>
</dbReference>
<keyword evidence="8" id="KW-0732">Signal</keyword>
<dbReference type="Ensembl" id="ENSSANT00000110160.1">
    <property type="protein sequence ID" value="ENSSANP00000103796.1"/>
    <property type="gene ID" value="ENSSANG00000050860.1"/>
</dbReference>
<evidence type="ECO:0000256" key="8">
    <source>
        <dbReference type="PIRNR" id="PIRNR001620"/>
    </source>
</evidence>
<dbReference type="Gene3D" id="4.10.410.10">
    <property type="entry name" value="Pancreatic trypsin inhibitor Kunitz domain"/>
    <property type="match status" value="3"/>
</dbReference>
<dbReference type="SMART" id="SM00131">
    <property type="entry name" value="KU"/>
    <property type="match status" value="3"/>
</dbReference>
<comment type="subcellular location">
    <subcellularLocation>
        <location evidence="8">Secreted</location>
    </subcellularLocation>
</comment>
<evidence type="ECO:0000256" key="1">
    <source>
        <dbReference type="ARBA" id="ARBA00022690"/>
    </source>
</evidence>
<reference evidence="10" key="1">
    <citation type="submission" date="2025-08" db="UniProtKB">
        <authorList>
            <consortium name="Ensembl"/>
        </authorList>
    </citation>
    <scope>IDENTIFICATION</scope>
</reference>
<keyword evidence="1 8" id="KW-0646">Protease inhibitor</keyword>